<dbReference type="CDD" id="cd20143">
    <property type="entry name" value="PWWP_AtATX3-like"/>
    <property type="match status" value="1"/>
</dbReference>
<keyword evidence="3" id="KW-0862">Zinc</keyword>
<keyword evidence="8" id="KW-0812">Transmembrane</keyword>
<feature type="domain" description="PHD-type" evidence="9">
    <location>
        <begin position="431"/>
        <end position="487"/>
    </location>
</feature>
<dbReference type="GO" id="GO:0032259">
    <property type="term" value="P:methylation"/>
    <property type="evidence" value="ECO:0007669"/>
    <property type="project" value="UniProtKB-KW"/>
</dbReference>
<dbReference type="GO" id="GO:0048188">
    <property type="term" value="C:Set1C/COMPASS complex"/>
    <property type="evidence" value="ECO:0007669"/>
    <property type="project" value="UniProtKB-ARBA"/>
</dbReference>
<dbReference type="Pfam" id="PF13831">
    <property type="entry name" value="PHD_2"/>
    <property type="match status" value="1"/>
</dbReference>
<accession>A0A6A3C120</accession>
<dbReference type="PROSITE" id="PS51805">
    <property type="entry name" value="EPHD"/>
    <property type="match status" value="1"/>
</dbReference>
<dbReference type="Pfam" id="PF00628">
    <property type="entry name" value="PHD"/>
    <property type="match status" value="1"/>
</dbReference>
<evidence type="ECO:0000256" key="1">
    <source>
        <dbReference type="ARBA" id="ARBA00022723"/>
    </source>
</evidence>
<dbReference type="GO" id="GO:0006357">
    <property type="term" value="P:regulation of transcription by RNA polymerase II"/>
    <property type="evidence" value="ECO:0007669"/>
    <property type="project" value="TreeGrafter"/>
</dbReference>
<dbReference type="CDD" id="cd10518">
    <property type="entry name" value="SET_SETD1-like"/>
    <property type="match status" value="1"/>
</dbReference>
<dbReference type="Pfam" id="PF00855">
    <property type="entry name" value="PWWP"/>
    <property type="match status" value="1"/>
</dbReference>
<evidence type="ECO:0000259" key="9">
    <source>
        <dbReference type="PROSITE" id="PS50016"/>
    </source>
</evidence>
<dbReference type="InterPro" id="IPR034732">
    <property type="entry name" value="EPHD"/>
</dbReference>
<feature type="compositionally biased region" description="Polar residues" evidence="7">
    <location>
        <begin position="1068"/>
        <end position="1079"/>
    </location>
</feature>
<dbReference type="Pfam" id="PF00856">
    <property type="entry name" value="SET"/>
    <property type="match status" value="1"/>
</dbReference>
<evidence type="ECO:0000259" key="11">
    <source>
        <dbReference type="PROSITE" id="PS50812"/>
    </source>
</evidence>
<dbReference type="Gene3D" id="3.30.40.10">
    <property type="entry name" value="Zinc/RING finger domain, C3HC4 (zinc finger)"/>
    <property type="match status" value="2"/>
</dbReference>
<protein>
    <submittedName>
        <fullName evidence="13">Histone-lysine N-methyltransferase ATX5</fullName>
    </submittedName>
</protein>
<dbReference type="InterPro" id="IPR013083">
    <property type="entry name" value="Znf_RING/FYVE/PHD"/>
</dbReference>
<dbReference type="InterPro" id="IPR001965">
    <property type="entry name" value="Znf_PHD"/>
</dbReference>
<evidence type="ECO:0000256" key="8">
    <source>
        <dbReference type="SAM" id="Phobius"/>
    </source>
</evidence>
<evidence type="ECO:0000256" key="3">
    <source>
        <dbReference type="ARBA" id="ARBA00022833"/>
    </source>
</evidence>
<keyword evidence="5" id="KW-0539">Nucleus</keyword>
<dbReference type="PROSITE" id="PS50812">
    <property type="entry name" value="PWWP"/>
    <property type="match status" value="1"/>
</dbReference>
<evidence type="ECO:0000259" key="10">
    <source>
        <dbReference type="PROSITE" id="PS50280"/>
    </source>
</evidence>
<dbReference type="InterPro" id="IPR011011">
    <property type="entry name" value="Znf_FYVE_PHD"/>
</dbReference>
<feature type="transmembrane region" description="Helical" evidence="8">
    <location>
        <begin position="32"/>
        <end position="50"/>
    </location>
</feature>
<dbReference type="InterPro" id="IPR050701">
    <property type="entry name" value="Histone_Mod_Regulator"/>
</dbReference>
<dbReference type="PROSITE" id="PS50016">
    <property type="entry name" value="ZF_PHD_2"/>
    <property type="match status" value="2"/>
</dbReference>
<keyword evidence="4" id="KW-0156">Chromatin regulator</keyword>
<proteinExistence type="predicted"/>
<feature type="region of interest" description="Disordered" evidence="7">
    <location>
        <begin position="1055"/>
        <end position="1085"/>
    </location>
</feature>
<evidence type="ECO:0000256" key="7">
    <source>
        <dbReference type="SAM" id="MobiDB-lite"/>
    </source>
</evidence>
<dbReference type="SMART" id="SM00249">
    <property type="entry name" value="PHD"/>
    <property type="match status" value="2"/>
</dbReference>
<dbReference type="SUPFAM" id="SSF82199">
    <property type="entry name" value="SET domain"/>
    <property type="match status" value="1"/>
</dbReference>
<dbReference type="InterPro" id="IPR042011">
    <property type="entry name" value="ATX3/4/5_PHD"/>
</dbReference>
<dbReference type="Proteomes" id="UP000436088">
    <property type="component" value="Unassembled WGS sequence"/>
</dbReference>
<keyword evidence="8" id="KW-0472">Membrane</keyword>
<dbReference type="Gene3D" id="2.30.30.140">
    <property type="match status" value="1"/>
</dbReference>
<dbReference type="PROSITE" id="PS01359">
    <property type="entry name" value="ZF_PHD_1"/>
    <property type="match status" value="1"/>
</dbReference>
<feature type="domain" description="PWWP" evidence="11">
    <location>
        <begin position="258"/>
        <end position="327"/>
    </location>
</feature>
<organism evidence="13 14">
    <name type="scientific">Hibiscus syriacus</name>
    <name type="common">Rose of Sharon</name>
    <dbReference type="NCBI Taxonomy" id="106335"/>
    <lineage>
        <taxon>Eukaryota</taxon>
        <taxon>Viridiplantae</taxon>
        <taxon>Streptophyta</taxon>
        <taxon>Embryophyta</taxon>
        <taxon>Tracheophyta</taxon>
        <taxon>Spermatophyta</taxon>
        <taxon>Magnoliopsida</taxon>
        <taxon>eudicotyledons</taxon>
        <taxon>Gunneridae</taxon>
        <taxon>Pentapetalae</taxon>
        <taxon>rosids</taxon>
        <taxon>malvids</taxon>
        <taxon>Malvales</taxon>
        <taxon>Malvaceae</taxon>
        <taxon>Malvoideae</taxon>
        <taxon>Hibiscus</taxon>
    </lineage>
</organism>
<evidence type="ECO:0000313" key="14">
    <source>
        <dbReference type="Proteomes" id="UP000436088"/>
    </source>
</evidence>
<dbReference type="InterPro" id="IPR019786">
    <property type="entry name" value="Zinc_finger_PHD-type_CS"/>
</dbReference>
<evidence type="ECO:0000313" key="13">
    <source>
        <dbReference type="EMBL" id="KAE8722673.1"/>
    </source>
</evidence>
<keyword evidence="14" id="KW-1185">Reference proteome</keyword>
<evidence type="ECO:0000256" key="2">
    <source>
        <dbReference type="ARBA" id="ARBA00022771"/>
    </source>
</evidence>
<name>A0A6A3C120_HIBSY</name>
<dbReference type="FunFam" id="2.170.270.10:FF:000058">
    <property type="entry name" value="Histone-lysine N-methyltransferase"/>
    <property type="match status" value="1"/>
</dbReference>
<dbReference type="InterPro" id="IPR000313">
    <property type="entry name" value="PWWP_dom"/>
</dbReference>
<dbReference type="PROSITE" id="PS51566">
    <property type="entry name" value="SAM_MT43_TRX_MLL"/>
    <property type="match status" value="1"/>
</dbReference>
<dbReference type="PANTHER" id="PTHR13793:SF132">
    <property type="entry name" value="HISTONE-LYSINE N-METHYLTRANSFERASE ATX5"/>
    <property type="match status" value="1"/>
</dbReference>
<feature type="domain" description="PHD-type" evidence="9">
    <location>
        <begin position="612"/>
        <end position="663"/>
    </location>
</feature>
<dbReference type="CDD" id="cd15495">
    <property type="entry name" value="PHD_ATX3_4_5_like"/>
    <property type="match status" value="1"/>
</dbReference>
<feature type="domain" description="PHD-type" evidence="12">
    <location>
        <begin position="666"/>
        <end position="724"/>
    </location>
</feature>
<dbReference type="SMART" id="SM00317">
    <property type="entry name" value="SET"/>
    <property type="match status" value="1"/>
</dbReference>
<dbReference type="GO" id="GO:0008168">
    <property type="term" value="F:methyltransferase activity"/>
    <property type="evidence" value="ECO:0007669"/>
    <property type="project" value="UniProtKB-KW"/>
</dbReference>
<evidence type="ECO:0000256" key="5">
    <source>
        <dbReference type="ARBA" id="ARBA00023242"/>
    </source>
</evidence>
<dbReference type="GO" id="GO:0008270">
    <property type="term" value="F:zinc ion binding"/>
    <property type="evidence" value="ECO:0007669"/>
    <property type="project" value="UniProtKB-KW"/>
</dbReference>
<sequence length="1363" mass="154486">MPSLKRCKLGDSVGEDEDNLGRTRKKRKINDYYPLALLGEVATGIIPFGLHRIIASEADKGFSASWCADVSYSPDEVESKTKGLDSSNGKNRTVEISRPPLVRTSRGRVQVLPSRFNDSVIENWKKESKTSLPDCSLDDGDDDEDYDFECKKDKSSFKKPKNCKQNMKNCRSEEKNGYKGKKYTNLCEEDEGEAGYGKTFNNRKYLSSRTSLIREQFVKENEKYVSGVDIVDLTTVKQASLENGVRKDGLYGPEDFYAGDIVWARPGKREPFWPAIVIDPMTQAPELVLRSCMPEAACVMFFGHSRNEGQRDYAWVRRGMIFPFMDFLDRFHEQPELHRCKPSDFQLAMEEAFLAEQGFTEKLIQDINIAAGNTTYEESVLRWGFFGKYKDTRPCEGCGMNLQFKMGKKMKASAPEGQFLCKTCARLTKSKHYCGICKKIWNHSDSGSWVRCDGCKVWVHAECDKIPRHHFKALGATDYYCPTCKAKFNFELSDSEKWRPKIKSKTNNCELVLPKKVTVLCCGVEGLYYPSLHFAGPVGLRSKHLASGKDTGSRERNWRISVKVKGSLLPLEQWMLQLAEYHANAITSTKPPKRPPIRERKQKLLAFCRWTTERCAVCRWVEDWDYNKIIICNRCQIAVHQECYGARNVKDFTSWVCKACETPEITRECCLCPVKGGALKPTDVETLWVHVTCAWFQPEVSFASDEKMEPALGILSIPSNSFVKCLIPLICTSFNNSCGGQWLLHCEKLKYVLFANNFTVLAHRLQVFNILPCHVCFKSWLPHGVALLGEKWQTNDKNGSYCAYHRTPNPDTVLIIQTPLGVFSAKSLGQKKKKTGSRLISSSRLKIEEAPTVETTEVEPFSAARVFVCLNLFLRTEHDRVCFGRSGIHGWGLFARKNIQEGDMVLEYRGEQVRGSIADLREARYRQEGKDCYLFKISEEVVVDATDKGNIARLINHSCMPNCYARIMSVADDESRIVLIAKTNVSAGDELTYDYLFDPDEPEEFKVPCLCDQPNCPVQEVESQSRSTHPDLPRCLRLNQKPACSVRRKLHGVRCSSVSKPASSKESQGNYSVSKTTSPGEEEPRHVTRFEMSDFMVLDRVSVGLAGRRVVLRQLSSVQAQRRGRRAIEVLKKLVGRRILYHSYSMQVYGYVTSHESGSHNSFTLVHGYHGSFSLRHGLQQPNWLPTLEATLALDEESVRRVGGDSVGNQQFLVNYLHCHGIAHTGLNVHISPVDIDMSRHPFLCGPRWRVVPSMDIIRWGLGSTAVRIAEEYIYRKSSELVGISAWEMASVILYRKAHRTSKSNTSLPVTSEIGFTIRDKSGIKGKLQVNSSSRLRSVKRLYLNEAAMEEFTLVQPRPINIV</sequence>
<comment type="caution">
    <text evidence="13">The sequence shown here is derived from an EMBL/GenBank/DDBJ whole genome shotgun (WGS) entry which is preliminary data.</text>
</comment>
<evidence type="ECO:0000256" key="6">
    <source>
        <dbReference type="PROSITE-ProRule" id="PRU00146"/>
    </source>
</evidence>
<keyword evidence="2 6" id="KW-0863">Zinc-finger</keyword>
<keyword evidence="1" id="KW-0479">Metal-binding</keyword>
<dbReference type="Pfam" id="PF13832">
    <property type="entry name" value="zf-HC5HC2H_2"/>
    <property type="match status" value="1"/>
</dbReference>
<dbReference type="InterPro" id="IPR019787">
    <property type="entry name" value="Znf_PHD-finger"/>
</dbReference>
<gene>
    <name evidence="13" type="ORF">F3Y22_tig00013773pilonHSYRG00011</name>
</gene>
<dbReference type="SUPFAM" id="SSF63748">
    <property type="entry name" value="Tudor/PWWP/MBT"/>
    <property type="match status" value="1"/>
</dbReference>
<evidence type="ECO:0000259" key="12">
    <source>
        <dbReference type="PROSITE" id="PS51805"/>
    </source>
</evidence>
<reference evidence="13" key="1">
    <citation type="submission" date="2019-09" db="EMBL/GenBank/DDBJ databases">
        <title>Draft genome information of white flower Hibiscus syriacus.</title>
        <authorList>
            <person name="Kim Y.-M."/>
        </authorList>
    </citation>
    <scope>NUCLEOTIDE SEQUENCE [LARGE SCALE GENOMIC DNA]</scope>
    <source>
        <strain evidence="13">YM2019G1</strain>
    </source>
</reference>
<dbReference type="EMBL" id="VEPZ02000558">
    <property type="protein sequence ID" value="KAE8722673.1"/>
    <property type="molecule type" value="Genomic_DNA"/>
</dbReference>
<dbReference type="GO" id="GO:0006325">
    <property type="term" value="P:chromatin organization"/>
    <property type="evidence" value="ECO:0007669"/>
    <property type="project" value="UniProtKB-KW"/>
</dbReference>
<feature type="domain" description="SET" evidence="10">
    <location>
        <begin position="879"/>
        <end position="996"/>
    </location>
</feature>
<dbReference type="Gene3D" id="2.170.270.10">
    <property type="entry name" value="SET domain"/>
    <property type="match status" value="1"/>
</dbReference>
<keyword evidence="8" id="KW-1133">Transmembrane helix</keyword>
<dbReference type="SUPFAM" id="SSF57903">
    <property type="entry name" value="FYVE/PHD zinc finger"/>
    <property type="match status" value="2"/>
</dbReference>
<dbReference type="PROSITE" id="PS50280">
    <property type="entry name" value="SET"/>
    <property type="match status" value="1"/>
</dbReference>
<feature type="compositionally biased region" description="Low complexity" evidence="7">
    <location>
        <begin position="1056"/>
        <end position="1067"/>
    </location>
</feature>
<dbReference type="InterPro" id="IPR025780">
    <property type="entry name" value="Hist-Lys_N-MeTrfase_ATX"/>
</dbReference>
<dbReference type="PANTHER" id="PTHR13793">
    <property type="entry name" value="PHD FINGER PROTEINS"/>
    <property type="match status" value="1"/>
</dbReference>
<evidence type="ECO:0000256" key="4">
    <source>
        <dbReference type="ARBA" id="ARBA00022853"/>
    </source>
</evidence>
<dbReference type="InterPro" id="IPR001214">
    <property type="entry name" value="SET_dom"/>
</dbReference>
<dbReference type="InterPro" id="IPR046341">
    <property type="entry name" value="SET_dom_sf"/>
</dbReference>